<feature type="compositionally biased region" description="Polar residues" evidence="1">
    <location>
        <begin position="20"/>
        <end position="48"/>
    </location>
</feature>
<accession>A0A0C3Q9W2</accession>
<dbReference type="AlphaFoldDB" id="A0A0C3Q9W2"/>
<evidence type="ECO:0000313" key="3">
    <source>
        <dbReference type="Proteomes" id="UP000054248"/>
    </source>
</evidence>
<reference evidence="3" key="2">
    <citation type="submission" date="2015-01" db="EMBL/GenBank/DDBJ databases">
        <title>Evolutionary Origins and Diversification of the Mycorrhizal Mutualists.</title>
        <authorList>
            <consortium name="DOE Joint Genome Institute"/>
            <consortium name="Mycorrhizal Genomics Consortium"/>
            <person name="Kohler A."/>
            <person name="Kuo A."/>
            <person name="Nagy L.G."/>
            <person name="Floudas D."/>
            <person name="Copeland A."/>
            <person name="Barry K.W."/>
            <person name="Cichocki N."/>
            <person name="Veneault-Fourrey C."/>
            <person name="LaButti K."/>
            <person name="Lindquist E.A."/>
            <person name="Lipzen A."/>
            <person name="Lundell T."/>
            <person name="Morin E."/>
            <person name="Murat C."/>
            <person name="Riley R."/>
            <person name="Ohm R."/>
            <person name="Sun H."/>
            <person name="Tunlid A."/>
            <person name="Henrissat B."/>
            <person name="Grigoriev I.V."/>
            <person name="Hibbett D.S."/>
            <person name="Martin F."/>
        </authorList>
    </citation>
    <scope>NUCLEOTIDE SEQUENCE [LARGE SCALE GENOMIC DNA]</scope>
    <source>
        <strain evidence="3">MUT 4182</strain>
    </source>
</reference>
<dbReference type="Proteomes" id="UP000054248">
    <property type="component" value="Unassembled WGS sequence"/>
</dbReference>
<feature type="region of interest" description="Disordered" evidence="1">
    <location>
        <begin position="1"/>
        <end position="48"/>
    </location>
</feature>
<name>A0A0C3Q9W2_9AGAM</name>
<dbReference type="HOGENOM" id="CLU_2401295_0_0_1"/>
<reference evidence="2 3" key="1">
    <citation type="submission" date="2014-04" db="EMBL/GenBank/DDBJ databases">
        <authorList>
            <consortium name="DOE Joint Genome Institute"/>
            <person name="Kuo A."/>
            <person name="Girlanda M."/>
            <person name="Perotto S."/>
            <person name="Kohler A."/>
            <person name="Nagy L.G."/>
            <person name="Floudas D."/>
            <person name="Copeland A."/>
            <person name="Barry K.W."/>
            <person name="Cichocki N."/>
            <person name="Veneault-Fourrey C."/>
            <person name="LaButti K."/>
            <person name="Lindquist E.A."/>
            <person name="Lipzen A."/>
            <person name="Lundell T."/>
            <person name="Morin E."/>
            <person name="Murat C."/>
            <person name="Sun H."/>
            <person name="Tunlid A."/>
            <person name="Henrissat B."/>
            <person name="Grigoriev I.V."/>
            <person name="Hibbett D.S."/>
            <person name="Martin F."/>
            <person name="Nordberg H.P."/>
            <person name="Cantor M.N."/>
            <person name="Hua S.X."/>
        </authorList>
    </citation>
    <scope>NUCLEOTIDE SEQUENCE [LARGE SCALE GENOMIC DNA]</scope>
    <source>
        <strain evidence="2 3">MUT 4182</strain>
    </source>
</reference>
<gene>
    <name evidence="2" type="ORF">M407DRAFT_133044</name>
</gene>
<sequence length="93" mass="10105">MIKSRDGENQSIVAIPPGQPQTSRSTALSLPTPSANPKTRGQTNLSQTKINNQLTFSLERAPSRPDITIPWGLSPLHMVGDVHNSHSRLPTRA</sequence>
<evidence type="ECO:0000313" key="2">
    <source>
        <dbReference type="EMBL" id="KIO20809.1"/>
    </source>
</evidence>
<dbReference type="EMBL" id="KN823160">
    <property type="protein sequence ID" value="KIO20809.1"/>
    <property type="molecule type" value="Genomic_DNA"/>
</dbReference>
<evidence type="ECO:0000256" key="1">
    <source>
        <dbReference type="SAM" id="MobiDB-lite"/>
    </source>
</evidence>
<keyword evidence="3" id="KW-1185">Reference proteome</keyword>
<protein>
    <submittedName>
        <fullName evidence="2">Uncharacterized protein</fullName>
    </submittedName>
</protein>
<proteinExistence type="predicted"/>
<organism evidence="2 3">
    <name type="scientific">Tulasnella calospora MUT 4182</name>
    <dbReference type="NCBI Taxonomy" id="1051891"/>
    <lineage>
        <taxon>Eukaryota</taxon>
        <taxon>Fungi</taxon>
        <taxon>Dikarya</taxon>
        <taxon>Basidiomycota</taxon>
        <taxon>Agaricomycotina</taxon>
        <taxon>Agaricomycetes</taxon>
        <taxon>Cantharellales</taxon>
        <taxon>Tulasnellaceae</taxon>
        <taxon>Tulasnella</taxon>
    </lineage>
</organism>